<feature type="region of interest" description="Disordered" evidence="1">
    <location>
        <begin position="108"/>
        <end position="298"/>
    </location>
</feature>
<feature type="compositionally biased region" description="Acidic residues" evidence="1">
    <location>
        <begin position="249"/>
        <end position="273"/>
    </location>
</feature>
<dbReference type="GeneID" id="37045724"/>
<dbReference type="AlphaFoldDB" id="A0A316YW47"/>
<feature type="compositionally biased region" description="Pro residues" evidence="1">
    <location>
        <begin position="172"/>
        <end position="184"/>
    </location>
</feature>
<evidence type="ECO:0000256" key="1">
    <source>
        <dbReference type="SAM" id="MobiDB-lite"/>
    </source>
</evidence>
<gene>
    <name evidence="2" type="ORF">FA10DRAFT_283004</name>
</gene>
<protein>
    <submittedName>
        <fullName evidence="2">Uncharacterized protein</fullName>
    </submittedName>
</protein>
<dbReference type="RefSeq" id="XP_025380550.1">
    <property type="nucleotide sequence ID" value="XM_025523808.1"/>
</dbReference>
<sequence length="365" mass="38732">MTSRRAQVRTLLSSSLQQGSGGEVVGDRDAVVSRTESYLAAVDVWATRGNQKAVSRVGPGLVAVCAWLAIKSLEPQSASMATYQKKSGLTPSQFEASAQQLAAGIKSVRAASSTSSPVSSAPSTPRRRGKDGAVAAATSLALSPQSRTPEALAKRARDVMSGAAFGRRPAPGSSPTPSPNPPKTPSGRIGRAGAVAPSRDPLSPSGSRATLGASQQRVNAAPHTPSKSSRLRQQAVLGNDGGAERGKEEEDEEEEEEDDDEEEEGGLDSDEEEALQRGWTRRRGASGEGQTKRRRNEYDFAKTFQEGDEEVFAHLDEDVRAQKRLRKARHAIAKMMQADTGGTHSEQGADDMVPDDIYAVVALEL</sequence>
<organism evidence="2 3">
    <name type="scientific">Acaromyces ingoldii</name>
    <dbReference type="NCBI Taxonomy" id="215250"/>
    <lineage>
        <taxon>Eukaryota</taxon>
        <taxon>Fungi</taxon>
        <taxon>Dikarya</taxon>
        <taxon>Basidiomycota</taxon>
        <taxon>Ustilaginomycotina</taxon>
        <taxon>Exobasidiomycetes</taxon>
        <taxon>Exobasidiales</taxon>
        <taxon>Cryptobasidiaceae</taxon>
        <taxon>Acaromyces</taxon>
    </lineage>
</organism>
<reference evidence="2 3" key="1">
    <citation type="journal article" date="2018" name="Mol. Biol. Evol.">
        <title>Broad Genomic Sampling Reveals a Smut Pathogenic Ancestry of the Fungal Clade Ustilaginomycotina.</title>
        <authorList>
            <person name="Kijpornyongpan T."/>
            <person name="Mondo S.J."/>
            <person name="Barry K."/>
            <person name="Sandor L."/>
            <person name="Lee J."/>
            <person name="Lipzen A."/>
            <person name="Pangilinan J."/>
            <person name="LaButti K."/>
            <person name="Hainaut M."/>
            <person name="Henrissat B."/>
            <person name="Grigoriev I.V."/>
            <person name="Spatafora J.W."/>
            <person name="Aime M.C."/>
        </authorList>
    </citation>
    <scope>NUCLEOTIDE SEQUENCE [LARGE SCALE GENOMIC DNA]</scope>
    <source>
        <strain evidence="2 3">MCA 4198</strain>
    </source>
</reference>
<dbReference type="OrthoDB" id="2554199at2759"/>
<dbReference type="InParanoid" id="A0A316YW47"/>
<keyword evidence="3" id="KW-1185">Reference proteome</keyword>
<dbReference type="Proteomes" id="UP000245768">
    <property type="component" value="Unassembled WGS sequence"/>
</dbReference>
<dbReference type="EMBL" id="KZ819634">
    <property type="protein sequence ID" value="PWN93352.1"/>
    <property type="molecule type" value="Genomic_DNA"/>
</dbReference>
<accession>A0A316YW47</accession>
<evidence type="ECO:0000313" key="3">
    <source>
        <dbReference type="Proteomes" id="UP000245768"/>
    </source>
</evidence>
<evidence type="ECO:0000313" key="2">
    <source>
        <dbReference type="EMBL" id="PWN93352.1"/>
    </source>
</evidence>
<name>A0A316YW47_9BASI</name>
<feature type="compositionally biased region" description="Polar residues" evidence="1">
    <location>
        <begin position="204"/>
        <end position="218"/>
    </location>
</feature>
<feature type="compositionally biased region" description="Low complexity" evidence="1">
    <location>
        <begin position="108"/>
        <end position="124"/>
    </location>
</feature>
<proteinExistence type="predicted"/>